<feature type="repeat" description="ANK" evidence="3">
    <location>
        <begin position="213"/>
        <end position="246"/>
    </location>
</feature>
<dbReference type="InterPro" id="IPR002110">
    <property type="entry name" value="Ankyrin_rpt"/>
</dbReference>
<dbReference type="Pfam" id="PF00023">
    <property type="entry name" value="Ank"/>
    <property type="match status" value="2"/>
</dbReference>
<dbReference type="PROSITE" id="PS50088">
    <property type="entry name" value="ANK_REPEAT"/>
    <property type="match status" value="11"/>
</dbReference>
<feature type="repeat" description="ANK" evidence="3">
    <location>
        <begin position="298"/>
        <end position="330"/>
    </location>
</feature>
<feature type="repeat" description="ANK" evidence="3">
    <location>
        <begin position="622"/>
        <end position="654"/>
    </location>
</feature>
<comment type="caution">
    <text evidence="4">The sequence shown here is derived from an EMBL/GenBank/DDBJ whole genome shotgun (WGS) entry which is preliminary data.</text>
</comment>
<dbReference type="EMBL" id="NNAY01000295">
    <property type="protein sequence ID" value="OXU29397.1"/>
    <property type="molecule type" value="Genomic_DNA"/>
</dbReference>
<evidence type="ECO:0000313" key="5">
    <source>
        <dbReference type="Proteomes" id="UP000215335"/>
    </source>
</evidence>
<proteinExistence type="predicted"/>
<dbReference type="InterPro" id="IPR036770">
    <property type="entry name" value="Ankyrin_rpt-contain_sf"/>
</dbReference>
<dbReference type="Proteomes" id="UP000215335">
    <property type="component" value="Unassembled WGS sequence"/>
</dbReference>
<name>A0A232FGE8_9HYME</name>
<evidence type="ECO:0000256" key="3">
    <source>
        <dbReference type="PROSITE-ProRule" id="PRU00023"/>
    </source>
</evidence>
<keyword evidence="2 3" id="KW-0040">ANK repeat</keyword>
<evidence type="ECO:0000256" key="1">
    <source>
        <dbReference type="ARBA" id="ARBA00022737"/>
    </source>
</evidence>
<evidence type="ECO:0000256" key="2">
    <source>
        <dbReference type="ARBA" id="ARBA00023043"/>
    </source>
</evidence>
<dbReference type="PANTHER" id="PTHR24123:SF33">
    <property type="entry name" value="PROTEIN HOS4"/>
    <property type="match status" value="1"/>
</dbReference>
<feature type="repeat" description="ANK" evidence="3">
    <location>
        <begin position="331"/>
        <end position="363"/>
    </location>
</feature>
<organism evidence="4 5">
    <name type="scientific">Trichomalopsis sarcophagae</name>
    <dbReference type="NCBI Taxonomy" id="543379"/>
    <lineage>
        <taxon>Eukaryota</taxon>
        <taxon>Metazoa</taxon>
        <taxon>Ecdysozoa</taxon>
        <taxon>Arthropoda</taxon>
        <taxon>Hexapoda</taxon>
        <taxon>Insecta</taxon>
        <taxon>Pterygota</taxon>
        <taxon>Neoptera</taxon>
        <taxon>Endopterygota</taxon>
        <taxon>Hymenoptera</taxon>
        <taxon>Apocrita</taxon>
        <taxon>Proctotrupomorpha</taxon>
        <taxon>Chalcidoidea</taxon>
        <taxon>Pteromalidae</taxon>
        <taxon>Pteromalinae</taxon>
        <taxon>Trichomalopsis</taxon>
    </lineage>
</organism>
<dbReference type="InterPro" id="IPR051165">
    <property type="entry name" value="Multifunctional_ANK_Repeat"/>
</dbReference>
<protein>
    <submittedName>
        <fullName evidence="4">Uncharacterized protein</fullName>
    </submittedName>
</protein>
<dbReference type="Pfam" id="PF12796">
    <property type="entry name" value="Ank_2"/>
    <property type="match status" value="5"/>
</dbReference>
<feature type="repeat" description="ANK" evidence="3">
    <location>
        <begin position="364"/>
        <end position="396"/>
    </location>
</feature>
<feature type="repeat" description="ANK" evidence="3">
    <location>
        <begin position="806"/>
        <end position="839"/>
    </location>
</feature>
<dbReference type="PRINTS" id="PR01415">
    <property type="entry name" value="ANKYRIN"/>
</dbReference>
<feature type="repeat" description="ANK" evidence="3">
    <location>
        <begin position="180"/>
        <end position="212"/>
    </location>
</feature>
<feature type="repeat" description="ANK" evidence="3">
    <location>
        <begin position="771"/>
        <end position="804"/>
    </location>
</feature>
<sequence>MWHASIEEAIITKNTCYFDNLIRSVGLSNLNYYIRDEEGFSLLHVAVKHNVDQMVNYFLDKGLGESAGTTNAGLTVLQLAVHFYKHSTFELLLNYGFDINDKGAFGCTPLFIATVKYSTLYRSDFPEPNVISQLIQYGADVNTATELGDTPLLCAIVHDAGPLVLIYIEYGADVGHCDVDGHNALHYAAKRGQWKTVEILLDAGADVDSLTDEGSTALHLAVGNYSNADTVELLMRRGANVNIKDYGGKTPIFMAIEAGIGDDEGEEDEEEEFPEHRIYNITRHLLDAGAEVNAISAAGEPVFHRVLVYGVDEIIELFLERGADIHSRNANGIAVIHVAVAHASERILKMLIDRGVTVDVKNSLGATPLHIAALFGKEEHAELLLARGANVNAIDKGGCTPLHFATQFSWWDEDKAMNGVHELLIHNGADPLIESNSGTSPLDEAFAISNAAMTRFLLRHLAYMEALGNSEASEVAMRGIDKEEQWLEIYKNCQLEFAQMKETKIFRNISYFDLIGRNLEKSVRDIRFVEAFVGNQTIRKFDFYKQICQKFVNALYRTITDALYKQNTDFFDAELRKSDELMDVTHGEEGYSLLHYAIRYCSERMVVYFLDRGFPVEKRTFYGQTALHMAVIYCKYSVVKLLIKRGSIINARDSMGRTALHYAMEADSIEHVTADGCNLPDELKDLVMYKDYAPRLKNKILLLYCTEKRSEEDFLSDNNRDIISYLLGCGADVNASTKEGDTPLFQAIARASPSWVQYFLERGANLKQCKQNYNALHYAAWMSDDKKLVELMLDAGIEVNSATKDMKHTALHLAASSAKNVEIVNLLIERGANIHAKDAKGDTPIFWAIGSAITYDYRNELDLIAIYPKEAGKFRGLLASIEKLTFSISESPPCDLYDEPQKVQRRHQIICSLLNAGVDVNDTNDNGVMAFHRALNTGLNSLIEPFLERDVNVHAKSPEGLPVLHAAVKFASETVLETLIDKGASMDDKIPQFGVSPLHLATQLCNEKHLMLLLAKGANVNITDSKGCTPLHYTTFAINEYSLEPYSLIDKLIGILLDNGADFFARSIDGKTTLEFAIRIYSEQAIESLLRHLAYLEAMDDPRAVELATRVIGKNDKLKPIYEKYELELVSMKEEKIYADVHYMDMITLDLKIWVRNNEFVEAFKNNQTIKKFYFYEKVSKKFDYALRARDASECIALLFSHIGLPIEVCEMIVEYFKLEDLLKMQVDQVLIG</sequence>
<gene>
    <name evidence="4" type="ORF">TSAR_015212</name>
</gene>
<dbReference type="Gene3D" id="1.25.40.20">
    <property type="entry name" value="Ankyrin repeat-containing domain"/>
    <property type="match status" value="5"/>
</dbReference>
<dbReference type="SMART" id="SM00248">
    <property type="entry name" value="ANK"/>
    <property type="match status" value="24"/>
</dbReference>
<dbReference type="SUPFAM" id="SSF48403">
    <property type="entry name" value="Ankyrin repeat"/>
    <property type="match status" value="5"/>
</dbReference>
<feature type="repeat" description="ANK" evidence="3">
    <location>
        <begin position="993"/>
        <end position="1025"/>
    </location>
</feature>
<keyword evidence="1" id="KW-0677">Repeat</keyword>
<reference evidence="4 5" key="1">
    <citation type="journal article" date="2017" name="Curr. Biol.">
        <title>The Evolution of Venom by Co-option of Single-Copy Genes.</title>
        <authorList>
            <person name="Martinson E.O."/>
            <person name="Mrinalini"/>
            <person name="Kelkar Y.D."/>
            <person name="Chang C.H."/>
            <person name="Werren J.H."/>
        </authorList>
    </citation>
    <scope>NUCLEOTIDE SEQUENCE [LARGE SCALE GENOMIC DNA]</scope>
    <source>
        <strain evidence="4 5">Alberta</strain>
        <tissue evidence="4">Whole body</tissue>
    </source>
</reference>
<dbReference type="STRING" id="543379.A0A232FGE8"/>
<dbReference type="PANTHER" id="PTHR24123">
    <property type="entry name" value="ANKYRIN REPEAT-CONTAINING"/>
    <property type="match status" value="1"/>
</dbReference>
<dbReference type="AlphaFoldDB" id="A0A232FGE8"/>
<dbReference type="OrthoDB" id="366390at2759"/>
<accession>A0A232FGE8</accession>
<keyword evidence="5" id="KW-1185">Reference proteome</keyword>
<feature type="repeat" description="ANK" evidence="3">
    <location>
        <begin position="959"/>
        <end position="987"/>
    </location>
</feature>
<feature type="repeat" description="ANK" evidence="3">
    <location>
        <begin position="739"/>
        <end position="771"/>
    </location>
</feature>
<evidence type="ECO:0000313" key="4">
    <source>
        <dbReference type="EMBL" id="OXU29397.1"/>
    </source>
</evidence>
<dbReference type="PROSITE" id="PS50297">
    <property type="entry name" value="ANK_REP_REGION"/>
    <property type="match status" value="9"/>
</dbReference>